<keyword evidence="4" id="KW-1185">Reference proteome</keyword>
<dbReference type="AlphaFoldDB" id="A0AAD5XF44"/>
<gene>
    <name evidence="3" type="ORF">HK100_006687</name>
</gene>
<evidence type="ECO:0000256" key="1">
    <source>
        <dbReference type="SAM" id="Coils"/>
    </source>
</evidence>
<sequence length="283" mass="30152">MMKPTPVKKAGAAGGSGITNTTLPVAGVGMRRQPLSSGGVKPTTGPRGLASSLPTTPTPPTTPRDSALALPKIVRSRSSVPLAVASASALRPASPLTLAAKRREAASASAGHDKEKDLLIAALKEQLAALEARYLPVASEDSDNPDNINNSPSTLVEKSPSVKIAELQAQVKLQDLMIAKLEARASAFVSKDSAISFLMQEKEASEARLDMIIKDKDMTIETMRRQIEMQVSGLFSEVNKSRELLVSQAETHAEDLKRLNNVISEQANELGQLRERVGDAIEE</sequence>
<keyword evidence="1" id="KW-0175">Coiled coil</keyword>
<name>A0AAD5XF44_9FUNG</name>
<evidence type="ECO:0000256" key="2">
    <source>
        <dbReference type="SAM" id="MobiDB-lite"/>
    </source>
</evidence>
<accession>A0AAD5XF44</accession>
<dbReference type="EMBL" id="JADGJH010000311">
    <property type="protein sequence ID" value="KAJ3131175.1"/>
    <property type="molecule type" value="Genomic_DNA"/>
</dbReference>
<organism evidence="3 4">
    <name type="scientific">Physocladia obscura</name>
    <dbReference type="NCBI Taxonomy" id="109957"/>
    <lineage>
        <taxon>Eukaryota</taxon>
        <taxon>Fungi</taxon>
        <taxon>Fungi incertae sedis</taxon>
        <taxon>Chytridiomycota</taxon>
        <taxon>Chytridiomycota incertae sedis</taxon>
        <taxon>Chytridiomycetes</taxon>
        <taxon>Chytridiales</taxon>
        <taxon>Chytriomycetaceae</taxon>
        <taxon>Physocladia</taxon>
    </lineage>
</organism>
<comment type="caution">
    <text evidence="3">The sequence shown here is derived from an EMBL/GenBank/DDBJ whole genome shotgun (WGS) entry which is preliminary data.</text>
</comment>
<feature type="coiled-coil region" evidence="1">
    <location>
        <begin position="249"/>
        <end position="283"/>
    </location>
</feature>
<evidence type="ECO:0000313" key="4">
    <source>
        <dbReference type="Proteomes" id="UP001211907"/>
    </source>
</evidence>
<dbReference type="Proteomes" id="UP001211907">
    <property type="component" value="Unassembled WGS sequence"/>
</dbReference>
<reference evidence="3" key="1">
    <citation type="submission" date="2020-05" db="EMBL/GenBank/DDBJ databases">
        <title>Phylogenomic resolution of chytrid fungi.</title>
        <authorList>
            <person name="Stajich J.E."/>
            <person name="Amses K."/>
            <person name="Simmons R."/>
            <person name="Seto K."/>
            <person name="Myers J."/>
            <person name="Bonds A."/>
            <person name="Quandt C.A."/>
            <person name="Barry K."/>
            <person name="Liu P."/>
            <person name="Grigoriev I."/>
            <person name="Longcore J.E."/>
            <person name="James T.Y."/>
        </authorList>
    </citation>
    <scope>NUCLEOTIDE SEQUENCE</scope>
    <source>
        <strain evidence="3">JEL0513</strain>
    </source>
</reference>
<evidence type="ECO:0000313" key="3">
    <source>
        <dbReference type="EMBL" id="KAJ3131175.1"/>
    </source>
</evidence>
<feature type="region of interest" description="Disordered" evidence="2">
    <location>
        <begin position="1"/>
        <end position="68"/>
    </location>
</feature>
<protein>
    <submittedName>
        <fullName evidence="3">Uncharacterized protein</fullName>
    </submittedName>
</protein>
<proteinExistence type="predicted"/>